<dbReference type="InterPro" id="IPR035985">
    <property type="entry name" value="Ubiquitin-activating_enz"/>
</dbReference>
<dbReference type="Gene3D" id="3.40.50.720">
    <property type="entry name" value="NAD(P)-binding Rossmann-like Domain"/>
    <property type="match status" value="1"/>
</dbReference>
<dbReference type="AlphaFoldDB" id="A0A932CMF2"/>
<gene>
    <name evidence="2" type="ORF">HYY20_00355</name>
</gene>
<dbReference type="CDD" id="cd01483">
    <property type="entry name" value="E1_enzyme_family"/>
    <property type="match status" value="1"/>
</dbReference>
<keyword evidence="2" id="KW-0548">Nucleotidyltransferase</keyword>
<name>A0A932CMF2_UNCTE</name>
<evidence type="ECO:0000313" key="2">
    <source>
        <dbReference type="EMBL" id="MBI2875317.1"/>
    </source>
</evidence>
<keyword evidence="2" id="KW-0808">Transferase</keyword>
<dbReference type="Proteomes" id="UP000769766">
    <property type="component" value="Unassembled WGS sequence"/>
</dbReference>
<dbReference type="PANTHER" id="PTHR43267">
    <property type="entry name" value="TRNA THREONYLCARBAMOYLADENOSINE DEHYDRATASE"/>
    <property type="match status" value="1"/>
</dbReference>
<dbReference type="EMBL" id="JACPRF010000012">
    <property type="protein sequence ID" value="MBI2875317.1"/>
    <property type="molecule type" value="Genomic_DNA"/>
</dbReference>
<dbReference type="GO" id="GO:0061503">
    <property type="term" value="F:tRNA threonylcarbamoyladenosine dehydratase"/>
    <property type="evidence" value="ECO:0007669"/>
    <property type="project" value="TreeGrafter"/>
</dbReference>
<dbReference type="InterPro" id="IPR045886">
    <property type="entry name" value="ThiF/MoeB/HesA"/>
</dbReference>
<protein>
    <submittedName>
        <fullName evidence="2">ThiF family adenylyltransferase</fullName>
    </submittedName>
</protein>
<dbReference type="GO" id="GO:0016779">
    <property type="term" value="F:nucleotidyltransferase activity"/>
    <property type="evidence" value="ECO:0007669"/>
    <property type="project" value="UniProtKB-KW"/>
</dbReference>
<dbReference type="SUPFAM" id="SSF69572">
    <property type="entry name" value="Activating enzymes of the ubiquitin-like proteins"/>
    <property type="match status" value="1"/>
</dbReference>
<evidence type="ECO:0000313" key="3">
    <source>
        <dbReference type="Proteomes" id="UP000769766"/>
    </source>
</evidence>
<comment type="caution">
    <text evidence="2">The sequence shown here is derived from an EMBL/GenBank/DDBJ whole genome shotgun (WGS) entry which is preliminary data.</text>
</comment>
<reference evidence="2" key="1">
    <citation type="submission" date="2020-07" db="EMBL/GenBank/DDBJ databases">
        <title>Huge and variable diversity of episymbiotic CPR bacteria and DPANN archaea in groundwater ecosystems.</title>
        <authorList>
            <person name="He C.Y."/>
            <person name="Keren R."/>
            <person name="Whittaker M."/>
            <person name="Farag I.F."/>
            <person name="Doudna J."/>
            <person name="Cate J.H.D."/>
            <person name="Banfield J.F."/>
        </authorList>
    </citation>
    <scope>NUCLEOTIDE SEQUENCE</scope>
    <source>
        <strain evidence="2">NC_groundwater_672_Ag_B-0.1um_62_36</strain>
    </source>
</reference>
<organism evidence="2 3">
    <name type="scientific">Tectimicrobiota bacterium</name>
    <dbReference type="NCBI Taxonomy" id="2528274"/>
    <lineage>
        <taxon>Bacteria</taxon>
        <taxon>Pseudomonadati</taxon>
        <taxon>Nitrospinota/Tectimicrobiota group</taxon>
        <taxon>Candidatus Tectimicrobiota</taxon>
    </lineage>
</organism>
<dbReference type="GO" id="GO:0008641">
    <property type="term" value="F:ubiquitin-like modifier activating enzyme activity"/>
    <property type="evidence" value="ECO:0007669"/>
    <property type="project" value="InterPro"/>
</dbReference>
<proteinExistence type="predicted"/>
<accession>A0A932CMF2</accession>
<dbReference type="Pfam" id="PF00899">
    <property type="entry name" value="ThiF"/>
    <property type="match status" value="1"/>
</dbReference>
<dbReference type="GO" id="GO:0061504">
    <property type="term" value="P:cyclic threonylcarbamoyladenosine biosynthetic process"/>
    <property type="evidence" value="ECO:0007669"/>
    <property type="project" value="TreeGrafter"/>
</dbReference>
<feature type="domain" description="THIF-type NAD/FAD binding fold" evidence="1">
    <location>
        <begin position="17"/>
        <end position="155"/>
    </location>
</feature>
<sequence>MNLTSALFHEERYRTEAIMRRLRELTVSVCGAGALGANITESLARQGFMRLRVVDRDRVEERNLSTQPYYRSDIGAFKAKILANSLYRALGVTVEGRAEELTAANARKLLGGSTLVIDTFDNTAARQAVKDCCEGTNLPCLHVGLAGDYGEVIWNEIYRVPSPANDDLCDYPLARNLVMLTVAVACEVIVAFAATGERRSFTVTVADLAVRPFVV</sequence>
<dbReference type="PANTHER" id="PTHR43267:SF1">
    <property type="entry name" value="TRNA THREONYLCARBAMOYLADENOSINE DEHYDRATASE"/>
    <property type="match status" value="1"/>
</dbReference>
<evidence type="ECO:0000259" key="1">
    <source>
        <dbReference type="Pfam" id="PF00899"/>
    </source>
</evidence>
<dbReference type="InterPro" id="IPR000594">
    <property type="entry name" value="ThiF_NAD_FAD-bd"/>
</dbReference>